<dbReference type="KEGG" id="mpa:MAP_3363c"/>
<feature type="compositionally biased region" description="Basic residues" evidence="1">
    <location>
        <begin position="190"/>
        <end position="199"/>
    </location>
</feature>
<feature type="compositionally biased region" description="Low complexity" evidence="1">
    <location>
        <begin position="119"/>
        <end position="132"/>
    </location>
</feature>
<feature type="compositionally biased region" description="Basic residues" evidence="1">
    <location>
        <begin position="136"/>
        <end position="152"/>
    </location>
</feature>
<evidence type="ECO:0000313" key="3">
    <source>
        <dbReference type="Proteomes" id="UP000000580"/>
    </source>
</evidence>
<proteinExistence type="predicted"/>
<dbReference type="AlphaFoldDB" id="Q73UK5"/>
<accession>Q73UK5</accession>
<dbReference type="EMBL" id="AE016958">
    <property type="protein sequence ID" value="AAS05913.1"/>
    <property type="molecule type" value="Genomic_DNA"/>
</dbReference>
<evidence type="ECO:0000313" key="2">
    <source>
        <dbReference type="EMBL" id="AAS05913.1"/>
    </source>
</evidence>
<sequence length="291" mass="31815">MRIRVRRGQGLAGGRHRPGHPLGRHPGGLELPGLRRGEKRLRDGGSGAALIGLKPDAQTRYCRGCEADAVRRGVARPAARLGAGCDAGSAGDPGLVGHHAVRRGPGRRHQPSDHLQRVRLPARPGAGVRAAPSRPPGRHHPRGPGRPRRQHLRVVPGRLPQVLRRRGGRPAGDLAAHRRRQARPVAADHHRQRGHHHPRVGAAGLGADAHLGVHHRRGRRGAGPRHRAAGAELRVDAARGRPRRGRRSGPVDDAVRRAARRRQRRVSVPWPRRGADPRLQWRKNIPKLITQ</sequence>
<reference evidence="2 3" key="1">
    <citation type="journal article" date="2005" name="Proc. Natl. Acad. Sci. U.S.A.">
        <title>The complete genome sequence of Mycobacterium avium subspecies paratuberculosis.</title>
        <authorList>
            <person name="Li L."/>
            <person name="Bannantine J.P."/>
            <person name="Zhang Q."/>
            <person name="Amonsin A."/>
            <person name="May B.J."/>
            <person name="Alt D."/>
            <person name="Banerji N."/>
            <person name="Kanjilal S."/>
            <person name="Kapur V."/>
        </authorList>
    </citation>
    <scope>NUCLEOTIDE SEQUENCE [LARGE SCALE GENOMIC DNA]</scope>
    <source>
        <strain evidence="3">ATCC BAA-968 / K-10</strain>
    </source>
</reference>
<keyword evidence="3" id="KW-1185">Reference proteome</keyword>
<feature type="region of interest" description="Disordered" evidence="1">
    <location>
        <begin position="235"/>
        <end position="275"/>
    </location>
</feature>
<dbReference type="STRING" id="262316.MAP_3363c"/>
<gene>
    <name evidence="2" type="ordered locus">MAP_3363c</name>
</gene>
<name>Q73UK5_MYCPA</name>
<protein>
    <submittedName>
        <fullName evidence="2">Uncharacterized protein</fullName>
    </submittedName>
</protein>
<dbReference type="Proteomes" id="UP000000580">
    <property type="component" value="Chromosome"/>
</dbReference>
<feature type="region of interest" description="Disordered" evidence="1">
    <location>
        <begin position="86"/>
        <end position="203"/>
    </location>
</feature>
<dbReference type="HOGENOM" id="CLU_955870_0_0_11"/>
<organism evidence="2 3">
    <name type="scientific">Mycolicibacterium paratuberculosis (strain ATCC BAA-968 / K-10)</name>
    <name type="common">Mycobacterium paratuberculosis</name>
    <dbReference type="NCBI Taxonomy" id="262316"/>
    <lineage>
        <taxon>Bacteria</taxon>
        <taxon>Bacillati</taxon>
        <taxon>Actinomycetota</taxon>
        <taxon>Actinomycetes</taxon>
        <taxon>Mycobacteriales</taxon>
        <taxon>Mycobacteriaceae</taxon>
        <taxon>Mycobacterium</taxon>
        <taxon>Mycobacterium avium complex (MAC)</taxon>
    </lineage>
</organism>
<evidence type="ECO:0000256" key="1">
    <source>
        <dbReference type="SAM" id="MobiDB-lite"/>
    </source>
</evidence>
<feature type="region of interest" description="Disordered" evidence="1">
    <location>
        <begin position="1"/>
        <end position="34"/>
    </location>
</feature>
<feature type="compositionally biased region" description="Basic residues" evidence="1">
    <location>
        <begin position="99"/>
        <end position="109"/>
    </location>
</feature>
<feature type="compositionally biased region" description="Basic residues" evidence="1">
    <location>
        <begin position="14"/>
        <end position="23"/>
    </location>
</feature>